<comment type="caution">
    <text evidence="7">The sequence shown here is derived from an EMBL/GenBank/DDBJ whole genome shotgun (WGS) entry which is preliminary data.</text>
</comment>
<keyword evidence="5 6" id="KW-0472">Membrane</keyword>
<evidence type="ECO:0000256" key="3">
    <source>
        <dbReference type="ARBA" id="ARBA00022692"/>
    </source>
</evidence>
<sequence length="164" mass="17486">MHNGLCTDPDDGASEADETEFKSLTREEAQALRDRLPLVSPWRVVAAQAAAGLVMAAVCGGFTGTGAAVWSALYGAATVVVPTALLARGMARVSRLSEVKANVAAFNFMFWEFLKIGVSVAMLAAAAKVVPDLNWPAMLVTLVVCMKMNWLALLWQGRVTTTRS</sequence>
<feature type="transmembrane region" description="Helical" evidence="6">
    <location>
        <begin position="69"/>
        <end position="87"/>
    </location>
</feature>
<organism evidence="7 8">
    <name type="scientific">Sphaerotilus montanus</name>
    <dbReference type="NCBI Taxonomy" id="522889"/>
    <lineage>
        <taxon>Bacteria</taxon>
        <taxon>Pseudomonadati</taxon>
        <taxon>Pseudomonadota</taxon>
        <taxon>Betaproteobacteria</taxon>
        <taxon>Burkholderiales</taxon>
        <taxon>Sphaerotilaceae</taxon>
        <taxon>Sphaerotilus</taxon>
    </lineage>
</organism>
<evidence type="ECO:0000313" key="7">
    <source>
        <dbReference type="EMBL" id="NYG31994.1"/>
    </source>
</evidence>
<evidence type="ECO:0000256" key="2">
    <source>
        <dbReference type="ARBA" id="ARBA00022475"/>
    </source>
</evidence>
<dbReference type="EMBL" id="JACCFH010000001">
    <property type="protein sequence ID" value="NYG31994.1"/>
    <property type="molecule type" value="Genomic_DNA"/>
</dbReference>
<comment type="subcellular location">
    <subcellularLocation>
        <location evidence="1">Cell membrane</location>
        <topology evidence="1">Multi-pass membrane protein</topology>
    </subcellularLocation>
</comment>
<dbReference type="RefSeq" id="WP_179632933.1">
    <property type="nucleotide sequence ID" value="NZ_JACCFH010000001.1"/>
</dbReference>
<evidence type="ECO:0000256" key="6">
    <source>
        <dbReference type="SAM" id="Phobius"/>
    </source>
</evidence>
<reference evidence="7 8" key="1">
    <citation type="submission" date="2020-07" db="EMBL/GenBank/DDBJ databases">
        <title>Genomic Encyclopedia of Archaeal and Bacterial Type Strains, Phase II (KMG-II): from individual species to whole genera.</title>
        <authorList>
            <person name="Goeker M."/>
        </authorList>
    </citation>
    <scope>NUCLEOTIDE SEQUENCE [LARGE SCALE GENOMIC DNA]</scope>
    <source>
        <strain evidence="7 8">DSM 21226</strain>
    </source>
</reference>
<evidence type="ECO:0000313" key="8">
    <source>
        <dbReference type="Proteomes" id="UP000518288"/>
    </source>
</evidence>
<evidence type="ECO:0000256" key="5">
    <source>
        <dbReference type="ARBA" id="ARBA00023136"/>
    </source>
</evidence>
<feature type="transmembrane region" description="Helical" evidence="6">
    <location>
        <begin position="108"/>
        <end position="127"/>
    </location>
</feature>
<keyword evidence="2" id="KW-1003">Cell membrane</keyword>
<dbReference type="GO" id="GO:0005886">
    <property type="term" value="C:plasma membrane"/>
    <property type="evidence" value="ECO:0007669"/>
    <property type="project" value="UniProtKB-SubCell"/>
</dbReference>
<evidence type="ECO:0000256" key="4">
    <source>
        <dbReference type="ARBA" id="ARBA00022989"/>
    </source>
</evidence>
<feature type="transmembrane region" description="Helical" evidence="6">
    <location>
        <begin position="42"/>
        <end position="63"/>
    </location>
</feature>
<keyword evidence="8" id="KW-1185">Reference proteome</keyword>
<keyword evidence="3 6" id="KW-0812">Transmembrane</keyword>
<proteinExistence type="predicted"/>
<gene>
    <name evidence="7" type="ORF">BDD16_000980</name>
</gene>
<feature type="transmembrane region" description="Helical" evidence="6">
    <location>
        <begin position="133"/>
        <end position="155"/>
    </location>
</feature>
<dbReference type="Pfam" id="PF03899">
    <property type="entry name" value="ATP-synt_I"/>
    <property type="match status" value="1"/>
</dbReference>
<dbReference type="AlphaFoldDB" id="A0A7Y9UB07"/>
<name>A0A7Y9UB07_9BURK</name>
<dbReference type="Proteomes" id="UP000518288">
    <property type="component" value="Unassembled WGS sequence"/>
</dbReference>
<accession>A0A7Y9UB07</accession>
<dbReference type="InterPro" id="IPR005598">
    <property type="entry name" value="ATP_synth_I"/>
</dbReference>
<keyword evidence="4 6" id="KW-1133">Transmembrane helix</keyword>
<evidence type="ECO:0000256" key="1">
    <source>
        <dbReference type="ARBA" id="ARBA00004651"/>
    </source>
</evidence>
<protein>
    <submittedName>
        <fullName evidence="7">ATP synthase protein I</fullName>
    </submittedName>
</protein>